<evidence type="ECO:0000256" key="2">
    <source>
        <dbReference type="ARBA" id="ARBA00022630"/>
    </source>
</evidence>
<dbReference type="PRINTS" id="PR00420">
    <property type="entry name" value="RNGMNOXGNASE"/>
</dbReference>
<dbReference type="Proteomes" id="UP000253977">
    <property type="component" value="Unassembled WGS sequence"/>
</dbReference>
<feature type="domain" description="FAD-binding" evidence="6">
    <location>
        <begin position="7"/>
        <end position="341"/>
    </location>
</feature>
<dbReference type="Pfam" id="PF01494">
    <property type="entry name" value="FAD_binding_3"/>
    <property type="match status" value="1"/>
</dbReference>
<reference evidence="7 8" key="1">
    <citation type="submission" date="2018-07" db="EMBL/GenBank/DDBJ databases">
        <title>Thalassococcus profundi sp. nov., a marine bacterium isolated from deep seawater of Okinawa Trough.</title>
        <authorList>
            <person name="Yu M."/>
        </authorList>
    </citation>
    <scope>NUCLEOTIDE SEQUENCE [LARGE SCALE GENOMIC DNA]</scope>
    <source>
        <strain evidence="7 8">WRAS1</strain>
    </source>
</reference>
<dbReference type="InterPro" id="IPR050493">
    <property type="entry name" value="FAD-dep_Monooxygenase_BioMet"/>
</dbReference>
<dbReference type="EMBL" id="QPMK01000014">
    <property type="protein sequence ID" value="RDD65178.1"/>
    <property type="molecule type" value="Genomic_DNA"/>
</dbReference>
<name>A0A369TIS9_9RHOB</name>
<organism evidence="7 8">
    <name type="scientific">Thalassococcus profundi</name>
    <dbReference type="NCBI Taxonomy" id="2282382"/>
    <lineage>
        <taxon>Bacteria</taxon>
        <taxon>Pseudomonadati</taxon>
        <taxon>Pseudomonadota</taxon>
        <taxon>Alphaproteobacteria</taxon>
        <taxon>Rhodobacterales</taxon>
        <taxon>Roseobacteraceae</taxon>
        <taxon>Thalassococcus</taxon>
    </lineage>
</organism>
<dbReference type="AlphaFoldDB" id="A0A369TIS9"/>
<keyword evidence="3" id="KW-0274">FAD</keyword>
<keyword evidence="8" id="KW-1185">Reference proteome</keyword>
<dbReference type="GO" id="GO:0071949">
    <property type="term" value="F:FAD binding"/>
    <property type="evidence" value="ECO:0007669"/>
    <property type="project" value="InterPro"/>
</dbReference>
<dbReference type="InterPro" id="IPR002938">
    <property type="entry name" value="FAD-bd"/>
</dbReference>
<keyword evidence="2" id="KW-0285">Flavoprotein</keyword>
<dbReference type="InterPro" id="IPR036188">
    <property type="entry name" value="FAD/NAD-bd_sf"/>
</dbReference>
<evidence type="ECO:0000256" key="4">
    <source>
        <dbReference type="ARBA" id="ARBA00023002"/>
    </source>
</evidence>
<evidence type="ECO:0000313" key="8">
    <source>
        <dbReference type="Proteomes" id="UP000253977"/>
    </source>
</evidence>
<dbReference type="OrthoDB" id="4230779at2"/>
<dbReference type="GO" id="GO:0004497">
    <property type="term" value="F:monooxygenase activity"/>
    <property type="evidence" value="ECO:0007669"/>
    <property type="project" value="UniProtKB-KW"/>
</dbReference>
<comment type="caution">
    <text evidence="7">The sequence shown here is derived from an EMBL/GenBank/DDBJ whole genome shotgun (WGS) entry which is preliminary data.</text>
</comment>
<evidence type="ECO:0000256" key="5">
    <source>
        <dbReference type="ARBA" id="ARBA00023033"/>
    </source>
</evidence>
<comment type="cofactor">
    <cofactor evidence="1">
        <name>FAD</name>
        <dbReference type="ChEBI" id="CHEBI:57692"/>
    </cofactor>
</comment>
<evidence type="ECO:0000256" key="3">
    <source>
        <dbReference type="ARBA" id="ARBA00022827"/>
    </source>
</evidence>
<gene>
    <name evidence="7" type="ORF">DU478_16095</name>
</gene>
<evidence type="ECO:0000256" key="1">
    <source>
        <dbReference type="ARBA" id="ARBA00001974"/>
    </source>
</evidence>
<dbReference type="PANTHER" id="PTHR13789:SF318">
    <property type="entry name" value="GERANYLGERANYL DIPHOSPHATE REDUCTASE"/>
    <property type="match status" value="1"/>
</dbReference>
<keyword evidence="5 7" id="KW-0503">Monooxygenase</keyword>
<evidence type="ECO:0000313" key="7">
    <source>
        <dbReference type="EMBL" id="RDD65178.1"/>
    </source>
</evidence>
<sequence>MTSSTQTPVLIVGGGIGGLTAALCLRARGHEVTVLERAEALREVGAGLQISPNGLRVLDALGLGDRLRAVGLRGQAVVLRDFRAGAQVLRLDLSGQPDASAYHFLHRADLIDLLADAAQARGVSLRLGQAVAEVIPGTPARMTLRGGEALDARLILGADGVKSTVRPVLNGARDPDFTGQVAWRAVVPNAVDHPPEAWVHMGPGRHLVSYPLRGGRSVNLVAVEERSAWAAEGWNHVDDPANLRAAFGRFGGAARALIEAVEAPGLWGLFRHPVAARWHGPGVAILGDAAHPTLPFLAQGANLALEDAWALAAAYDPGAADQGLGRYQSWRRDRAARVIAAANGNAWKYHLRNPVIRRAAHLGLRVAGGLAPGRMLAQFDWLYGYDVTRLG</sequence>
<dbReference type="PANTHER" id="PTHR13789">
    <property type="entry name" value="MONOOXYGENASE"/>
    <property type="match status" value="1"/>
</dbReference>
<dbReference type="SUPFAM" id="SSF54373">
    <property type="entry name" value="FAD-linked reductases, C-terminal domain"/>
    <property type="match status" value="1"/>
</dbReference>
<proteinExistence type="predicted"/>
<accession>A0A369TIS9</accession>
<keyword evidence="4" id="KW-0560">Oxidoreductase</keyword>
<dbReference type="RefSeq" id="WP_114511997.1">
    <property type="nucleotide sequence ID" value="NZ_QPMK01000014.1"/>
</dbReference>
<protein>
    <submittedName>
        <fullName evidence="7">FAD-dependent monooxygenase</fullName>
    </submittedName>
</protein>
<dbReference type="SUPFAM" id="SSF51905">
    <property type="entry name" value="FAD/NAD(P)-binding domain"/>
    <property type="match status" value="1"/>
</dbReference>
<evidence type="ECO:0000259" key="6">
    <source>
        <dbReference type="Pfam" id="PF01494"/>
    </source>
</evidence>
<dbReference type="Gene3D" id="3.50.50.60">
    <property type="entry name" value="FAD/NAD(P)-binding domain"/>
    <property type="match status" value="1"/>
</dbReference>